<evidence type="ECO:0000313" key="2">
    <source>
        <dbReference type="EMBL" id="SOD15103.1"/>
    </source>
</evidence>
<protein>
    <submittedName>
        <fullName evidence="2">Uncharacterized protein</fullName>
    </submittedName>
</protein>
<organism evidence="2 3">
    <name type="scientific">Pedobacter xixiisoli</name>
    <dbReference type="NCBI Taxonomy" id="1476464"/>
    <lineage>
        <taxon>Bacteria</taxon>
        <taxon>Pseudomonadati</taxon>
        <taxon>Bacteroidota</taxon>
        <taxon>Sphingobacteriia</taxon>
        <taxon>Sphingobacteriales</taxon>
        <taxon>Sphingobacteriaceae</taxon>
        <taxon>Pedobacter</taxon>
    </lineage>
</organism>
<evidence type="ECO:0000256" key="1">
    <source>
        <dbReference type="SAM" id="Phobius"/>
    </source>
</evidence>
<keyword evidence="1" id="KW-0472">Membrane</keyword>
<reference evidence="3" key="1">
    <citation type="submission" date="2017-09" db="EMBL/GenBank/DDBJ databases">
        <authorList>
            <person name="Varghese N."/>
            <person name="Submissions S."/>
        </authorList>
    </citation>
    <scope>NUCLEOTIDE SEQUENCE [LARGE SCALE GENOMIC DNA]</scope>
    <source>
        <strain evidence="3">CGMCC 1.12803</strain>
    </source>
</reference>
<dbReference type="EMBL" id="OCMT01000002">
    <property type="protein sequence ID" value="SOD15103.1"/>
    <property type="molecule type" value="Genomic_DNA"/>
</dbReference>
<accession>A0A285ZZL1</accession>
<feature type="transmembrane region" description="Helical" evidence="1">
    <location>
        <begin position="51"/>
        <end position="72"/>
    </location>
</feature>
<dbReference type="Proteomes" id="UP000219281">
    <property type="component" value="Unassembled WGS sequence"/>
</dbReference>
<keyword evidence="1" id="KW-1133">Transmembrane helix</keyword>
<evidence type="ECO:0000313" key="3">
    <source>
        <dbReference type="Proteomes" id="UP000219281"/>
    </source>
</evidence>
<proteinExistence type="predicted"/>
<gene>
    <name evidence="2" type="ORF">SAMN06297358_2078</name>
</gene>
<name>A0A285ZZL1_9SPHI</name>
<dbReference type="AlphaFoldDB" id="A0A285ZZL1"/>
<feature type="transmembrane region" description="Helical" evidence="1">
    <location>
        <begin position="20"/>
        <end position="44"/>
    </location>
</feature>
<keyword evidence="1" id="KW-0812">Transmembrane</keyword>
<keyword evidence="3" id="KW-1185">Reference proteome</keyword>
<sequence length="109" mass="12293">MAEVLFTGEELRVDANMKKYITVVGKQVLIFTAYFMFANLFLLNRQGGADILFVALTMLCLIIHFVVVLIMFVRSKDAVLSVGLNKVLTVLLLSVLFLLFVDSYLSILR</sequence>
<feature type="transmembrane region" description="Helical" evidence="1">
    <location>
        <begin position="78"/>
        <end position="101"/>
    </location>
</feature>